<dbReference type="PROSITE" id="PS50234">
    <property type="entry name" value="VWFA"/>
    <property type="match status" value="1"/>
</dbReference>
<feature type="domain" description="VWFA" evidence="1">
    <location>
        <begin position="354"/>
        <end position="523"/>
    </location>
</feature>
<accession>A0A380TFE8</accession>
<evidence type="ECO:0000313" key="3">
    <source>
        <dbReference type="EMBL" id="SUS07171.1"/>
    </source>
</evidence>
<dbReference type="SMART" id="SM00327">
    <property type="entry name" value="VWA"/>
    <property type="match status" value="1"/>
</dbReference>
<dbReference type="SUPFAM" id="SSF53300">
    <property type="entry name" value="vWA-like"/>
    <property type="match status" value="1"/>
</dbReference>
<evidence type="ECO:0000313" key="2">
    <source>
        <dbReference type="EMBL" id="SUS07155.1"/>
    </source>
</evidence>
<protein>
    <recommendedName>
        <fullName evidence="1">VWFA domain-containing protein</fullName>
    </recommendedName>
</protein>
<reference evidence="2" key="1">
    <citation type="submission" date="2018-07" db="EMBL/GenBank/DDBJ databases">
        <authorList>
            <person name="Quirk P.G."/>
            <person name="Krulwich T.A."/>
        </authorList>
    </citation>
    <scope>NUCLEOTIDE SEQUENCE</scope>
</reference>
<name>A0A380TFE8_9ZZZZ</name>
<dbReference type="Pfam" id="PF13400">
    <property type="entry name" value="Tad"/>
    <property type="match status" value="1"/>
</dbReference>
<sequence>MFLFVMKLDAVTPMKTSDSLGFRRWQSRLCQWRPLRCFGRRLLEDDRGATAVYVVLGLTVMIAAMGTGLDAGRAYIVKSRLSSALDAAALAGGLTMFDATRDDDIRKYFRVNFPDGFMGATVTGPSITVDEANETVFLRATANVSTAVMQVMGYDSITVVAETEVTRKMKALDLVLSMDISGSMSETAPGSNQSRLAAAKVAAKDLIKILYGSTDTKDLLKIGLVPWNAKVNVMVEGQAYVHGDRRSEAVAAFTNPENGQNQTVVWYANNSPVPLLFEPPPGWKGCVFNRYKNSDGDTNDADTHEGPTTVNGVSWPGWAPSYPGTYPAAGDPLSLLLGGEPVNNWYNNWDIRGRCGLAPSGSDCVACPSVGITPLQNSRGAITSAVETLSAGGNTNIPAGLAWAWEVLTPAAPFSEAVANPTYDRDQAIVLLTDGINCPNYGDGYKRVFGSCNSNSARDKMDARLRKLAANIKEQGILVYAIQFVDSDADQIALMKDIATAPEAPFYYYAPTGDALKSAFREIANHLSELRLSK</sequence>
<dbReference type="EMBL" id="UIDG01000324">
    <property type="protein sequence ID" value="SUS07171.1"/>
    <property type="molecule type" value="Genomic_DNA"/>
</dbReference>
<dbReference type="InterPro" id="IPR002035">
    <property type="entry name" value="VWF_A"/>
</dbReference>
<dbReference type="AlphaFoldDB" id="A0A380TFE8"/>
<gene>
    <name evidence="2" type="ORF">DF3PB_3890004</name>
    <name evidence="3" type="ORF">DF3PB_3900004</name>
</gene>
<dbReference type="Pfam" id="PF00092">
    <property type="entry name" value="VWA"/>
    <property type="match status" value="1"/>
</dbReference>
<dbReference type="InterPro" id="IPR028087">
    <property type="entry name" value="Tad_N"/>
</dbReference>
<proteinExistence type="predicted"/>
<dbReference type="EMBL" id="UIDG01000322">
    <property type="protein sequence ID" value="SUS07155.1"/>
    <property type="molecule type" value="Genomic_DNA"/>
</dbReference>
<dbReference type="InterPro" id="IPR036465">
    <property type="entry name" value="vWFA_dom_sf"/>
</dbReference>
<organism evidence="2">
    <name type="scientific">metagenome</name>
    <dbReference type="NCBI Taxonomy" id="256318"/>
    <lineage>
        <taxon>unclassified sequences</taxon>
        <taxon>metagenomes</taxon>
    </lineage>
</organism>
<dbReference type="Gene3D" id="3.40.50.410">
    <property type="entry name" value="von Willebrand factor, type A domain"/>
    <property type="match status" value="2"/>
</dbReference>
<evidence type="ECO:0000259" key="1">
    <source>
        <dbReference type="PROSITE" id="PS50234"/>
    </source>
</evidence>